<dbReference type="InterPro" id="IPR036188">
    <property type="entry name" value="FAD/NAD-bd_sf"/>
</dbReference>
<keyword evidence="3" id="KW-1185">Reference proteome</keyword>
<dbReference type="OrthoDB" id="9798604at2"/>
<dbReference type="EMBL" id="LPWD01000007">
    <property type="protein sequence ID" value="ODS04155.1"/>
    <property type="molecule type" value="Genomic_DNA"/>
</dbReference>
<feature type="region of interest" description="Disordered" evidence="1">
    <location>
        <begin position="143"/>
        <end position="167"/>
    </location>
</feature>
<gene>
    <name evidence="2" type="ORF">AUC71_05575</name>
</gene>
<dbReference type="RefSeq" id="WP_069622647.1">
    <property type="nucleotide sequence ID" value="NZ_LPWD01000007.1"/>
</dbReference>
<evidence type="ECO:0000256" key="1">
    <source>
        <dbReference type="SAM" id="MobiDB-lite"/>
    </source>
</evidence>
<sequence length="167" mass="18611">MGGKTKWYGAALFRFRPVEFEADPDYGLLGWPFGYEELKPYYDEATELLRITTFQNEPQLQALLDKITTAEPGWKLHPLPLGLSHDIVNHPEEAKHFDGFASPSGLKSDSERNLIDHIRDKPNFTLLAGTPVAELIARRAIPARSSASNATTARPTRQIRSCSPPAP</sequence>
<proteinExistence type="predicted"/>
<dbReference type="Proteomes" id="UP000095042">
    <property type="component" value="Unassembled WGS sequence"/>
</dbReference>
<name>A0A1E3WEA3_9HYPH</name>
<comment type="caution">
    <text evidence="2">The sequence shown here is derived from an EMBL/GenBank/DDBJ whole genome shotgun (WGS) entry which is preliminary data.</text>
</comment>
<organism evidence="2 3">
    <name type="scientific">Methyloceanibacter marginalis</name>
    <dbReference type="NCBI Taxonomy" id="1774971"/>
    <lineage>
        <taxon>Bacteria</taxon>
        <taxon>Pseudomonadati</taxon>
        <taxon>Pseudomonadota</taxon>
        <taxon>Alphaproteobacteria</taxon>
        <taxon>Hyphomicrobiales</taxon>
        <taxon>Hyphomicrobiaceae</taxon>
        <taxon>Methyloceanibacter</taxon>
    </lineage>
</organism>
<accession>A0A1E3WEA3</accession>
<reference evidence="2 3" key="1">
    <citation type="journal article" date="2016" name="Environ. Microbiol.">
        <title>New Methyloceanibacter diversity from North Sea sediments includes methanotroph containing solely the soluble methane monooxygenase.</title>
        <authorList>
            <person name="Vekeman B."/>
            <person name="Kerckhof F.M."/>
            <person name="Cremers G."/>
            <person name="de Vos P."/>
            <person name="Vandamme P."/>
            <person name="Boon N."/>
            <person name="Op den Camp H.J."/>
            <person name="Heylen K."/>
        </authorList>
    </citation>
    <scope>NUCLEOTIDE SEQUENCE [LARGE SCALE GENOMIC DNA]</scope>
    <source>
        <strain evidence="2 3">R-67177</strain>
    </source>
</reference>
<dbReference type="AlphaFoldDB" id="A0A1E3WEA3"/>
<evidence type="ECO:0000313" key="3">
    <source>
        <dbReference type="Proteomes" id="UP000095042"/>
    </source>
</evidence>
<dbReference type="SUPFAM" id="SSF51905">
    <property type="entry name" value="FAD/NAD(P)-binding domain"/>
    <property type="match status" value="1"/>
</dbReference>
<evidence type="ECO:0000313" key="2">
    <source>
        <dbReference type="EMBL" id="ODS04155.1"/>
    </source>
</evidence>
<protein>
    <submittedName>
        <fullName evidence="2">Uncharacterized protein</fullName>
    </submittedName>
</protein>
<feature type="compositionally biased region" description="Low complexity" evidence="1">
    <location>
        <begin position="143"/>
        <end position="156"/>
    </location>
</feature>